<dbReference type="Gene3D" id="2.40.160.20">
    <property type="match status" value="1"/>
</dbReference>
<proteinExistence type="inferred from homology"/>
<dbReference type="PANTHER" id="PTHR34001:SF3">
    <property type="entry name" value="BLL7405 PROTEIN"/>
    <property type="match status" value="1"/>
</dbReference>
<comment type="similarity">
    <text evidence="4">Belongs to the Omp25/RopB family.</text>
</comment>
<keyword evidence="3" id="KW-0472">Membrane</keyword>
<evidence type="ECO:0000259" key="6">
    <source>
        <dbReference type="Pfam" id="PF13505"/>
    </source>
</evidence>
<evidence type="ECO:0000313" key="7">
    <source>
        <dbReference type="EMBL" id="MDQ2065568.1"/>
    </source>
</evidence>
<keyword evidence="8" id="KW-1185">Reference proteome</keyword>
<dbReference type="NCBIfam" id="TIGR01414">
    <property type="entry name" value="autotrans_barl"/>
    <property type="match status" value="1"/>
</dbReference>
<dbReference type="EMBL" id="JAVDBT010000003">
    <property type="protein sequence ID" value="MDQ2065568.1"/>
    <property type="molecule type" value="Genomic_DNA"/>
</dbReference>
<dbReference type="Proteomes" id="UP001239680">
    <property type="component" value="Unassembled WGS sequence"/>
</dbReference>
<evidence type="ECO:0000313" key="8">
    <source>
        <dbReference type="Proteomes" id="UP001239680"/>
    </source>
</evidence>
<dbReference type="InterPro" id="IPR027385">
    <property type="entry name" value="Beta-barrel_OMP"/>
</dbReference>
<gene>
    <name evidence="7" type="ORF">Q9295_04225</name>
</gene>
<dbReference type="InterPro" id="IPR011250">
    <property type="entry name" value="OMP/PagP_B-barrel"/>
</dbReference>
<keyword evidence="2 5" id="KW-0732">Signal</keyword>
<evidence type="ECO:0000256" key="4">
    <source>
        <dbReference type="ARBA" id="ARBA00038306"/>
    </source>
</evidence>
<sequence length="199" mass="20218">MKKLAAVLLTSTAFAAPAFAGGPVLVEPEPVIVVAPAPVVAYGADWSGAYVGGQLGYADAGSNTTGLEGNGGTYGVHGGYRWDMGNAVVGVEADWDKTDIDLDAAGSSLDSIARLKLIGGYDMGQTLVYATAGAAKAKGNLAGTDFSENGWSLGAGLTYAVNDQWTVGGEVLKNQFDDVDGAGTDLDATTATLRVGFKF</sequence>
<evidence type="ECO:0000256" key="2">
    <source>
        <dbReference type="ARBA" id="ARBA00022729"/>
    </source>
</evidence>
<dbReference type="PANTHER" id="PTHR34001">
    <property type="entry name" value="BLL7405 PROTEIN"/>
    <property type="match status" value="1"/>
</dbReference>
<feature type="signal peptide" evidence="5">
    <location>
        <begin position="1"/>
        <end position="20"/>
    </location>
</feature>
<feature type="domain" description="Outer membrane protein beta-barrel" evidence="6">
    <location>
        <begin position="9"/>
        <end position="199"/>
    </location>
</feature>
<dbReference type="SUPFAM" id="SSF56925">
    <property type="entry name" value="OMPA-like"/>
    <property type="match status" value="1"/>
</dbReference>
<comment type="caution">
    <text evidence="7">The sequence shown here is derived from an EMBL/GenBank/DDBJ whole genome shotgun (WGS) entry which is preliminary data.</text>
</comment>
<comment type="subcellular location">
    <subcellularLocation>
        <location evidence="1">Membrane</location>
    </subcellularLocation>
</comment>
<reference evidence="7 8" key="1">
    <citation type="submission" date="2023-08" db="EMBL/GenBank/DDBJ databases">
        <title>Characterization of two Paracoccaceae strains isolated from Phycosphere and proposal of Xinfangfangia lacusdiani sp. nov.</title>
        <authorList>
            <person name="Deng Y."/>
            <person name="Zhang Y.Q."/>
        </authorList>
    </citation>
    <scope>NUCLEOTIDE SEQUENCE [LARGE SCALE GENOMIC DNA]</scope>
    <source>
        <strain evidence="7 8">CPCC 101601</strain>
    </source>
</reference>
<dbReference type="InterPro" id="IPR006315">
    <property type="entry name" value="OM_autotransptr_brl_dom"/>
</dbReference>
<evidence type="ECO:0000256" key="5">
    <source>
        <dbReference type="SAM" id="SignalP"/>
    </source>
</evidence>
<accession>A0ABU0VV55</accession>
<dbReference type="InterPro" id="IPR051692">
    <property type="entry name" value="OMP-like"/>
</dbReference>
<feature type="chain" id="PRO_5047336044" evidence="5">
    <location>
        <begin position="21"/>
        <end position="199"/>
    </location>
</feature>
<organism evidence="7 8">
    <name type="scientific">Pseudogemmobacter lacusdianii</name>
    <dbReference type="NCBI Taxonomy" id="3069608"/>
    <lineage>
        <taxon>Bacteria</taxon>
        <taxon>Pseudomonadati</taxon>
        <taxon>Pseudomonadota</taxon>
        <taxon>Alphaproteobacteria</taxon>
        <taxon>Rhodobacterales</taxon>
        <taxon>Paracoccaceae</taxon>
        <taxon>Pseudogemmobacter</taxon>
    </lineage>
</organism>
<evidence type="ECO:0000256" key="1">
    <source>
        <dbReference type="ARBA" id="ARBA00004370"/>
    </source>
</evidence>
<name>A0ABU0VV55_9RHOB</name>
<evidence type="ECO:0000256" key="3">
    <source>
        <dbReference type="ARBA" id="ARBA00023136"/>
    </source>
</evidence>
<dbReference type="RefSeq" id="WP_306679256.1">
    <property type="nucleotide sequence ID" value="NZ_JAVDBT010000003.1"/>
</dbReference>
<protein>
    <submittedName>
        <fullName evidence="7">Outer membrane beta-barrel protein</fullName>
    </submittedName>
</protein>
<dbReference type="Pfam" id="PF13505">
    <property type="entry name" value="OMP_b-brl"/>
    <property type="match status" value="1"/>
</dbReference>